<dbReference type="AlphaFoldDB" id="A0A8H3DRZ3"/>
<reference evidence="2" key="1">
    <citation type="submission" date="2021-01" db="EMBL/GenBank/DDBJ databases">
        <authorList>
            <person name="Kaushik A."/>
        </authorList>
    </citation>
    <scope>NUCLEOTIDE SEQUENCE</scope>
    <source>
        <strain evidence="2">AG2-2IIIB</strain>
    </source>
</reference>
<sequence length="338" mass="37263">MNTHSIRHAWFPPTIPKRKLDREFDNESEWPNAYRPLSGSTPELRPTKRLRHLEGGMAGLTLKATSEPITINTDPEFLPSSVSSTNQIHDAPLDGETEPYISSIYDYASPHTGFGSSAASLPLRSEISEVGTSDEECGAKDEIAGRDVDGMRMGNGVFIRGEKGMPGYTVYEPECGPEKRKRDVGDDAHRVEKREKRSWYEPEKDRIVVLDLDSSEDESTTRSPRRRRSAFSLSSMSQGASSRPRSQSEAQNDAPEFIINPSLLSHIPSLGTVVPSIPREENPAQAIVLYKPAPWVATAPPADEPEVTDIEEVTAISEPASMDTVPLTQDDDAMDIDS</sequence>
<feature type="region of interest" description="Disordered" evidence="1">
    <location>
        <begin position="167"/>
        <end position="197"/>
    </location>
</feature>
<feature type="compositionally biased region" description="Polar residues" evidence="1">
    <location>
        <begin position="238"/>
        <end position="251"/>
    </location>
</feature>
<feature type="region of interest" description="Disordered" evidence="1">
    <location>
        <begin position="212"/>
        <end position="252"/>
    </location>
</feature>
<feature type="compositionally biased region" description="Acidic residues" evidence="1">
    <location>
        <begin position="329"/>
        <end position="338"/>
    </location>
</feature>
<protein>
    <submittedName>
        <fullName evidence="2">Uncharacterized protein</fullName>
    </submittedName>
</protein>
<dbReference type="EMBL" id="CAJMWT010009646">
    <property type="protein sequence ID" value="CAE6539211.1"/>
    <property type="molecule type" value="Genomic_DNA"/>
</dbReference>
<gene>
    <name evidence="2" type="ORF">RDB_LOCUS193087</name>
</gene>
<accession>A0A8H3DRZ3</accession>
<evidence type="ECO:0000256" key="1">
    <source>
        <dbReference type="SAM" id="MobiDB-lite"/>
    </source>
</evidence>
<evidence type="ECO:0000313" key="2">
    <source>
        <dbReference type="EMBL" id="CAE6539211.1"/>
    </source>
</evidence>
<evidence type="ECO:0000313" key="3">
    <source>
        <dbReference type="Proteomes" id="UP000663843"/>
    </source>
</evidence>
<comment type="caution">
    <text evidence="2">The sequence shown here is derived from an EMBL/GenBank/DDBJ whole genome shotgun (WGS) entry which is preliminary data.</text>
</comment>
<dbReference type="Proteomes" id="UP000663843">
    <property type="component" value="Unassembled WGS sequence"/>
</dbReference>
<feature type="region of interest" description="Disordered" evidence="1">
    <location>
        <begin position="318"/>
        <end position="338"/>
    </location>
</feature>
<proteinExistence type="predicted"/>
<name>A0A8H3DRZ3_9AGAM</name>
<organism evidence="2 3">
    <name type="scientific">Rhizoctonia solani</name>
    <dbReference type="NCBI Taxonomy" id="456999"/>
    <lineage>
        <taxon>Eukaryota</taxon>
        <taxon>Fungi</taxon>
        <taxon>Dikarya</taxon>
        <taxon>Basidiomycota</taxon>
        <taxon>Agaricomycotina</taxon>
        <taxon>Agaricomycetes</taxon>
        <taxon>Cantharellales</taxon>
        <taxon>Ceratobasidiaceae</taxon>
        <taxon>Rhizoctonia</taxon>
    </lineage>
</organism>
<feature type="compositionally biased region" description="Basic and acidic residues" evidence="1">
    <location>
        <begin position="176"/>
        <end position="197"/>
    </location>
</feature>